<evidence type="ECO:0000313" key="2">
    <source>
        <dbReference type="EMBL" id="RUR70479.1"/>
    </source>
</evidence>
<organism evidence="2 3">
    <name type="scientific">Variovorax guangxiensis</name>
    <dbReference type="NCBI Taxonomy" id="1775474"/>
    <lineage>
        <taxon>Bacteria</taxon>
        <taxon>Pseudomonadati</taxon>
        <taxon>Pseudomonadota</taxon>
        <taxon>Betaproteobacteria</taxon>
        <taxon>Burkholderiales</taxon>
        <taxon>Comamonadaceae</taxon>
        <taxon>Variovorax</taxon>
    </lineage>
</organism>
<gene>
    <name evidence="2" type="ORF">EJP67_25820</name>
    <name evidence="1" type="ORF">GGD71_001196</name>
</gene>
<dbReference type="AlphaFoldDB" id="A0A433MRP6"/>
<dbReference type="Proteomes" id="UP000281118">
    <property type="component" value="Unassembled WGS sequence"/>
</dbReference>
<protein>
    <submittedName>
        <fullName evidence="2">Uncharacterized protein</fullName>
    </submittedName>
</protein>
<sequence>MAFNPDPFKQAELEVANKSMGSQIAHSRIFHSTRSAFSSGGSRASKGIGALVGVGKLFLTLIPVPVVGSVVGAVVDAVNGKVRGALHEGHLGATASNAEVAKFGIKELTVENLDRYRWKVAHAFEELNQGIEAYNNSGQTCDDMYQFALLYEQVQRRKKRLNQELGKFKRVMDAVDGWIADLERNQETLLTQATNKIMEKTRKEIAEMGLLIPGNPAHDTKILEHKTKHVGCKLWCYCKKEAKYDPGTNWEALKTYAGTVTTFLQPIAISSIAVTKSAYTSDSDNSKFN</sequence>
<evidence type="ECO:0000313" key="1">
    <source>
        <dbReference type="EMBL" id="MBB4220449.1"/>
    </source>
</evidence>
<dbReference type="Proteomes" id="UP000524450">
    <property type="component" value="Unassembled WGS sequence"/>
</dbReference>
<dbReference type="OrthoDB" id="9098044at2"/>
<dbReference type="RefSeq" id="WP_126024600.1">
    <property type="nucleotide sequence ID" value="NZ_JACIFZ010000001.1"/>
</dbReference>
<name>A0A433MRP6_9BURK</name>
<reference evidence="1 4" key="2">
    <citation type="submission" date="2020-08" db="EMBL/GenBank/DDBJ databases">
        <title>Genomic Encyclopedia of Type Strains, Phase IV (KMG-V): Genome sequencing to study the core and pangenomes of soil and plant-associated prokaryotes.</title>
        <authorList>
            <person name="Whitman W."/>
        </authorList>
    </citation>
    <scope>NUCLEOTIDE SEQUENCE [LARGE SCALE GENOMIC DNA]</scope>
    <source>
        <strain evidence="1 4">34/80</strain>
    </source>
</reference>
<reference evidence="2 3" key="1">
    <citation type="submission" date="2018-12" db="EMBL/GenBank/DDBJ databases">
        <title>The genome sequences of Variovorax guangxiensis DSM 27352.</title>
        <authorList>
            <person name="Gao J."/>
            <person name="Sun J."/>
        </authorList>
    </citation>
    <scope>NUCLEOTIDE SEQUENCE [LARGE SCALE GENOMIC DNA]</scope>
    <source>
        <strain evidence="2 3">DSM 27352</strain>
    </source>
</reference>
<dbReference type="EMBL" id="JACIFZ010000001">
    <property type="protein sequence ID" value="MBB4220449.1"/>
    <property type="molecule type" value="Genomic_DNA"/>
</dbReference>
<accession>A0A433MRP6</accession>
<evidence type="ECO:0000313" key="4">
    <source>
        <dbReference type="Proteomes" id="UP000524450"/>
    </source>
</evidence>
<comment type="caution">
    <text evidence="2">The sequence shown here is derived from an EMBL/GenBank/DDBJ whole genome shotgun (WGS) entry which is preliminary data.</text>
</comment>
<dbReference type="EMBL" id="RXFT01000013">
    <property type="protein sequence ID" value="RUR70479.1"/>
    <property type="molecule type" value="Genomic_DNA"/>
</dbReference>
<proteinExistence type="predicted"/>
<evidence type="ECO:0000313" key="3">
    <source>
        <dbReference type="Proteomes" id="UP000281118"/>
    </source>
</evidence>